<dbReference type="InterPro" id="IPR016181">
    <property type="entry name" value="Acyl_CoA_acyltransferase"/>
</dbReference>
<reference evidence="1 2" key="1">
    <citation type="journal article" date="2021" name="BMC Biol.">
        <title>Horizontally acquired antibacterial genes associated with adaptive radiation of ladybird beetles.</title>
        <authorList>
            <person name="Li H.S."/>
            <person name="Tang X.F."/>
            <person name="Huang Y.H."/>
            <person name="Xu Z.Y."/>
            <person name="Chen M.L."/>
            <person name="Du X.Y."/>
            <person name="Qiu B.Y."/>
            <person name="Chen P.T."/>
            <person name="Zhang W."/>
            <person name="Slipinski A."/>
            <person name="Escalona H.E."/>
            <person name="Waterhouse R.M."/>
            <person name="Zwick A."/>
            <person name="Pang H."/>
        </authorList>
    </citation>
    <scope>NUCLEOTIDE SEQUENCE [LARGE SCALE GENOMIC DNA]</scope>
    <source>
        <strain evidence="1">SYSU2018</strain>
    </source>
</reference>
<evidence type="ECO:0000313" key="2">
    <source>
        <dbReference type="Proteomes" id="UP001516400"/>
    </source>
</evidence>
<keyword evidence="2" id="KW-1185">Reference proteome</keyword>
<dbReference type="EMBL" id="JABFTP020000124">
    <property type="protein sequence ID" value="KAL3280034.1"/>
    <property type="molecule type" value="Genomic_DNA"/>
</dbReference>
<proteinExistence type="predicted"/>
<accession>A0ABD2NN74</accession>
<dbReference type="PANTHER" id="PTHR12046">
    <property type="entry name" value="HISTONE ACETYLTRANSFERASE TYPE B CATALYTIC SUBUNIT"/>
    <property type="match status" value="1"/>
</dbReference>
<dbReference type="SUPFAM" id="SSF55729">
    <property type="entry name" value="Acyl-CoA N-acyltransferases (Nat)"/>
    <property type="match status" value="1"/>
</dbReference>
<name>A0ABD2NN74_9CUCU</name>
<protein>
    <submittedName>
        <fullName evidence="1">Uncharacterized protein</fullName>
    </submittedName>
</protein>
<dbReference type="Proteomes" id="UP001516400">
    <property type="component" value="Unassembled WGS sequence"/>
</dbReference>
<dbReference type="InterPro" id="IPR017380">
    <property type="entry name" value="Hist_AcTrfase_B-typ_cat-su"/>
</dbReference>
<dbReference type="AlphaFoldDB" id="A0ABD2NN74"/>
<gene>
    <name evidence="1" type="ORF">HHI36_017541</name>
</gene>
<organism evidence="1 2">
    <name type="scientific">Cryptolaemus montrouzieri</name>
    <dbReference type="NCBI Taxonomy" id="559131"/>
    <lineage>
        <taxon>Eukaryota</taxon>
        <taxon>Metazoa</taxon>
        <taxon>Ecdysozoa</taxon>
        <taxon>Arthropoda</taxon>
        <taxon>Hexapoda</taxon>
        <taxon>Insecta</taxon>
        <taxon>Pterygota</taxon>
        <taxon>Neoptera</taxon>
        <taxon>Endopterygota</taxon>
        <taxon>Coleoptera</taxon>
        <taxon>Polyphaga</taxon>
        <taxon>Cucujiformia</taxon>
        <taxon>Coccinelloidea</taxon>
        <taxon>Coccinellidae</taxon>
        <taxon>Scymninae</taxon>
        <taxon>Scymnini</taxon>
        <taxon>Cryptolaemus</taxon>
    </lineage>
</organism>
<sequence length="148" mass="16952">MPDIIDITVEEPSESFQKLRDICDSIHIYSDLQSSNSSLVTKSQKIFRNYMAKHKICKRQGLRLSDILQYYNALKSGNGEVKSFTESLSKRMESQLKTELVTHKRARGLVTEESEDFDALLKENLIAKVTNYLGEIKPIAEKLEVLLK</sequence>
<evidence type="ECO:0000313" key="1">
    <source>
        <dbReference type="EMBL" id="KAL3280034.1"/>
    </source>
</evidence>
<comment type="caution">
    <text evidence="1">The sequence shown here is derived from an EMBL/GenBank/DDBJ whole genome shotgun (WGS) entry which is preliminary data.</text>
</comment>